<evidence type="ECO:0000256" key="1">
    <source>
        <dbReference type="ARBA" id="ARBA00001974"/>
    </source>
</evidence>
<dbReference type="Gene3D" id="3.40.462.20">
    <property type="match status" value="1"/>
</dbReference>
<dbReference type="Pfam" id="PF01565">
    <property type="entry name" value="FAD_binding_4"/>
    <property type="match status" value="1"/>
</dbReference>
<dbReference type="AlphaFoldDB" id="A0AAW1RCE0"/>
<dbReference type="InterPro" id="IPR050416">
    <property type="entry name" value="FAD-linked_Oxidoreductase"/>
</dbReference>
<dbReference type="EMBL" id="JALJOS010000014">
    <property type="protein sequence ID" value="KAK9831275.1"/>
    <property type="molecule type" value="Genomic_DNA"/>
</dbReference>
<dbReference type="InterPro" id="IPR016167">
    <property type="entry name" value="FAD-bd_PCMH_sub1"/>
</dbReference>
<evidence type="ECO:0000256" key="4">
    <source>
        <dbReference type="ARBA" id="ARBA00022827"/>
    </source>
</evidence>
<keyword evidence="5" id="KW-0560">Oxidoreductase</keyword>
<dbReference type="PANTHER" id="PTHR42973:SF39">
    <property type="entry name" value="FAD-BINDING PCMH-TYPE DOMAIN-CONTAINING PROTEIN"/>
    <property type="match status" value="1"/>
</dbReference>
<dbReference type="GO" id="GO:0071949">
    <property type="term" value="F:FAD binding"/>
    <property type="evidence" value="ECO:0007669"/>
    <property type="project" value="InterPro"/>
</dbReference>
<comment type="similarity">
    <text evidence="2">Belongs to the oxygen-dependent FAD-linked oxidoreductase family.</text>
</comment>
<dbReference type="Gene3D" id="3.30.465.10">
    <property type="match status" value="1"/>
</dbReference>
<protein>
    <recommendedName>
        <fullName evidence="6">FAD-binding PCMH-type domain-containing protein</fullName>
    </recommendedName>
</protein>
<comment type="caution">
    <text evidence="7">The sequence shown here is derived from an EMBL/GenBank/DDBJ whole genome shotgun (WGS) entry which is preliminary data.</text>
</comment>
<gene>
    <name evidence="7" type="ORF">WJX74_010167</name>
</gene>
<evidence type="ECO:0000256" key="2">
    <source>
        <dbReference type="ARBA" id="ARBA00005466"/>
    </source>
</evidence>
<dbReference type="InterPro" id="IPR006093">
    <property type="entry name" value="Oxy_OxRdtase_FAD_BS"/>
</dbReference>
<dbReference type="PROSITE" id="PS00862">
    <property type="entry name" value="OX2_COVAL_FAD"/>
    <property type="match status" value="1"/>
</dbReference>
<dbReference type="InterPro" id="IPR016166">
    <property type="entry name" value="FAD-bd_PCMH"/>
</dbReference>
<dbReference type="InterPro" id="IPR012951">
    <property type="entry name" value="BBE"/>
</dbReference>
<accession>A0AAW1RCE0</accession>
<keyword evidence="3" id="KW-0285">Flavoprotein</keyword>
<dbReference type="PROSITE" id="PS51387">
    <property type="entry name" value="FAD_PCMH"/>
    <property type="match status" value="1"/>
</dbReference>
<dbReference type="InterPro" id="IPR016169">
    <property type="entry name" value="FAD-bd_PCMH_sub2"/>
</dbReference>
<name>A0AAW1RCE0_9CHLO</name>
<evidence type="ECO:0000256" key="5">
    <source>
        <dbReference type="ARBA" id="ARBA00023002"/>
    </source>
</evidence>
<evidence type="ECO:0000313" key="7">
    <source>
        <dbReference type="EMBL" id="KAK9831275.1"/>
    </source>
</evidence>
<dbReference type="PANTHER" id="PTHR42973">
    <property type="entry name" value="BINDING OXIDOREDUCTASE, PUTATIVE (AFU_ORTHOLOGUE AFUA_1G17690)-RELATED"/>
    <property type="match status" value="1"/>
</dbReference>
<dbReference type="SUPFAM" id="SSF56176">
    <property type="entry name" value="FAD-binding/transporter-associated domain-like"/>
    <property type="match status" value="1"/>
</dbReference>
<keyword evidence="8" id="KW-1185">Reference proteome</keyword>
<proteinExistence type="inferred from homology"/>
<dbReference type="GO" id="GO:0016491">
    <property type="term" value="F:oxidoreductase activity"/>
    <property type="evidence" value="ECO:0007669"/>
    <property type="project" value="UniProtKB-KW"/>
</dbReference>
<feature type="domain" description="FAD-binding PCMH-type" evidence="6">
    <location>
        <begin position="47"/>
        <end position="217"/>
    </location>
</feature>
<keyword evidence="4" id="KW-0274">FAD</keyword>
<evidence type="ECO:0000256" key="3">
    <source>
        <dbReference type="ARBA" id="ARBA00022630"/>
    </source>
</evidence>
<evidence type="ECO:0000259" key="6">
    <source>
        <dbReference type="PROSITE" id="PS51387"/>
    </source>
</evidence>
<sequence>MASAPDASSTEELDALKATFSGNVVLPSDGDAYALALQTWHLNPLLKARRKPRIFLQPRGTRDVVAAVKFAKSSGLDLSVKSGGHSPNNACLTEDGVTIDLSLMRGVYVDPEKRIAVAEGGCRLGDVDAETSLHKLAVPLGHAPVTGMGLVLNGGVGVASKVFGPASDHVVEATVVTSEGDVVVASATSHTELYWAVCGVGSAFGVATKIVLRLHDVSDCIGGHIVMPYSWETLRTASQWLLSTGWRKPEFCCTEVVLTPPGIPKMIDLMIMYFGTESAEEKQAFLEPIRKMPIVQDTFGQMSYYDVQSSLGPLLVHDPHRREYATSGGFGIGQVTPALLDRAVDEILDQIPDVCHGSIFTLDWWASEEIANSKSPIGFRNKQIGMLMLTAWHDSQHDDIGRSFANKCKKTLQSMHTDNGIYANADLITPDMVNDEGAAARVGGHENLARLRAIKGKYDPTNLFRNHHFTGLVKDGGRADRAF</sequence>
<comment type="cofactor">
    <cofactor evidence="1">
        <name>FAD</name>
        <dbReference type="ChEBI" id="CHEBI:57692"/>
    </cofactor>
</comment>
<dbReference type="Gene3D" id="3.30.43.10">
    <property type="entry name" value="Uridine Diphospho-n-acetylenolpyruvylglucosamine Reductase, domain 2"/>
    <property type="match status" value="1"/>
</dbReference>
<reference evidence="7 8" key="1">
    <citation type="journal article" date="2024" name="Nat. Commun.">
        <title>Phylogenomics reveals the evolutionary origins of lichenization in chlorophyte algae.</title>
        <authorList>
            <person name="Puginier C."/>
            <person name="Libourel C."/>
            <person name="Otte J."/>
            <person name="Skaloud P."/>
            <person name="Haon M."/>
            <person name="Grisel S."/>
            <person name="Petersen M."/>
            <person name="Berrin J.G."/>
            <person name="Delaux P.M."/>
            <person name="Dal Grande F."/>
            <person name="Keller J."/>
        </authorList>
    </citation>
    <scope>NUCLEOTIDE SEQUENCE [LARGE SCALE GENOMIC DNA]</scope>
    <source>
        <strain evidence="7 8">SAG 2145</strain>
    </source>
</reference>
<evidence type="ECO:0000313" key="8">
    <source>
        <dbReference type="Proteomes" id="UP001438707"/>
    </source>
</evidence>
<dbReference type="InterPro" id="IPR036318">
    <property type="entry name" value="FAD-bd_PCMH-like_sf"/>
</dbReference>
<dbReference type="Pfam" id="PF08031">
    <property type="entry name" value="BBE"/>
    <property type="match status" value="1"/>
</dbReference>
<organism evidence="7 8">
    <name type="scientific">Apatococcus lobatus</name>
    <dbReference type="NCBI Taxonomy" id="904363"/>
    <lineage>
        <taxon>Eukaryota</taxon>
        <taxon>Viridiplantae</taxon>
        <taxon>Chlorophyta</taxon>
        <taxon>core chlorophytes</taxon>
        <taxon>Trebouxiophyceae</taxon>
        <taxon>Chlorellales</taxon>
        <taxon>Chlorellaceae</taxon>
        <taxon>Apatococcus</taxon>
    </lineage>
</organism>
<dbReference type="Proteomes" id="UP001438707">
    <property type="component" value="Unassembled WGS sequence"/>
</dbReference>
<dbReference type="InterPro" id="IPR006094">
    <property type="entry name" value="Oxid_FAD_bind_N"/>
</dbReference>